<name>A0A1D7U2P6_9HYPH</name>
<organism evidence="1 2">
    <name type="scientific">Bosea vaviloviae</name>
    <dbReference type="NCBI Taxonomy" id="1526658"/>
    <lineage>
        <taxon>Bacteria</taxon>
        <taxon>Pseudomonadati</taxon>
        <taxon>Pseudomonadota</taxon>
        <taxon>Alphaproteobacteria</taxon>
        <taxon>Hyphomicrobiales</taxon>
        <taxon>Boseaceae</taxon>
        <taxon>Bosea</taxon>
    </lineage>
</organism>
<proteinExistence type="predicted"/>
<sequence length="191" mass="21682">MEQNSPKPFTQAARAAFPVANRALAEQAISHLAPFVDDADRKRSSEFSEFDVLGQNVRIPIRLRFLRLSATDMAMASLPQPALCLVSRATDGYLRQHAVASLLGINNAWAPPYVATLLADYVHEIVEVIHDGLPGLNRALYANLVRENRTQFRMLRVRATSYWNAYHRHLYPDKRDYPGLKALHEMERWAA</sequence>
<dbReference type="Proteomes" id="UP000094969">
    <property type="component" value="Chromosome"/>
</dbReference>
<accession>A0A1D7U2P6</accession>
<gene>
    <name evidence="1" type="ORF">BHK69_15335</name>
</gene>
<protein>
    <submittedName>
        <fullName evidence="1">Uncharacterized protein</fullName>
    </submittedName>
</protein>
<dbReference type="AlphaFoldDB" id="A0A1D7U2P6"/>
<dbReference type="EMBL" id="CP017147">
    <property type="protein sequence ID" value="AOO81641.1"/>
    <property type="molecule type" value="Genomic_DNA"/>
</dbReference>
<dbReference type="RefSeq" id="WP_069690853.1">
    <property type="nucleotide sequence ID" value="NZ_CP017147.1"/>
</dbReference>
<keyword evidence="2" id="KW-1185">Reference proteome</keyword>
<reference evidence="1 2" key="1">
    <citation type="journal article" date="2015" name="Antonie Van Leeuwenhoek">
        <title>Bosea vaviloviae sp. nov., a new species of slow-growing rhizobia isolated from nodules of the relict species Vavilovia formosa (Stev.) Fed.</title>
        <authorList>
            <person name="Safronova V.I."/>
            <person name="Kuznetsova I.G."/>
            <person name="Sazanova A.L."/>
            <person name="Kimeklis A.K."/>
            <person name="Belimov A.A."/>
            <person name="Andronov E.E."/>
            <person name="Pinaev A.G."/>
            <person name="Chizhevskaya E.P."/>
            <person name="Pukhaev A.R."/>
            <person name="Popov K.P."/>
            <person name="Willems A."/>
            <person name="Tikhonovich I.A."/>
        </authorList>
    </citation>
    <scope>NUCLEOTIDE SEQUENCE [LARGE SCALE GENOMIC DNA]</scope>
    <source>
        <strain evidence="1 2">Vaf18</strain>
    </source>
</reference>
<dbReference type="OrthoDB" id="3578967at2"/>
<evidence type="ECO:0000313" key="2">
    <source>
        <dbReference type="Proteomes" id="UP000094969"/>
    </source>
</evidence>
<dbReference type="STRING" id="1526658.BHK69_15335"/>
<evidence type="ECO:0000313" key="1">
    <source>
        <dbReference type="EMBL" id="AOO81641.1"/>
    </source>
</evidence>
<dbReference type="KEGG" id="bvv:BHK69_15335"/>